<keyword evidence="2" id="KW-0812">Transmembrane</keyword>
<organism evidence="3 4">
    <name type="scientific">Novosphingobium panipatense</name>
    <dbReference type="NCBI Taxonomy" id="428991"/>
    <lineage>
        <taxon>Bacteria</taxon>
        <taxon>Pseudomonadati</taxon>
        <taxon>Pseudomonadota</taxon>
        <taxon>Alphaproteobacteria</taxon>
        <taxon>Sphingomonadales</taxon>
        <taxon>Sphingomonadaceae</taxon>
        <taxon>Novosphingobium</taxon>
    </lineage>
</organism>
<keyword evidence="2" id="KW-0472">Membrane</keyword>
<dbReference type="EMBL" id="FXUI01000003">
    <property type="protein sequence ID" value="SMP61841.1"/>
    <property type="molecule type" value="Genomic_DNA"/>
</dbReference>
<protein>
    <submittedName>
        <fullName evidence="3">Uncharacterized protein</fullName>
    </submittedName>
</protein>
<gene>
    <name evidence="3" type="ORF">SAMN06296065_103332</name>
</gene>
<dbReference type="RefSeq" id="WP_103727409.1">
    <property type="nucleotide sequence ID" value="NZ_FXUI01000003.1"/>
</dbReference>
<sequence length="73" mass="7997">MERRKEEVHLGDVEARSGSTPGIVRYILLISLVLVILGFSAVWLTGVLTTPETGGHADTERAVAEQRDEPQQP</sequence>
<feature type="region of interest" description="Disordered" evidence="1">
    <location>
        <begin position="50"/>
        <end position="73"/>
    </location>
</feature>
<keyword evidence="2" id="KW-1133">Transmembrane helix</keyword>
<name>A0ABY1Q9G0_9SPHN</name>
<evidence type="ECO:0000256" key="2">
    <source>
        <dbReference type="SAM" id="Phobius"/>
    </source>
</evidence>
<comment type="caution">
    <text evidence="3">The sequence shown here is derived from an EMBL/GenBank/DDBJ whole genome shotgun (WGS) entry which is preliminary data.</text>
</comment>
<accession>A0ABY1Q9G0</accession>
<evidence type="ECO:0000313" key="4">
    <source>
        <dbReference type="Proteomes" id="UP001157910"/>
    </source>
</evidence>
<proteinExistence type="predicted"/>
<feature type="transmembrane region" description="Helical" evidence="2">
    <location>
        <begin position="26"/>
        <end position="44"/>
    </location>
</feature>
<feature type="compositionally biased region" description="Basic and acidic residues" evidence="1">
    <location>
        <begin position="55"/>
        <end position="73"/>
    </location>
</feature>
<reference evidence="3 4" key="1">
    <citation type="submission" date="2017-05" db="EMBL/GenBank/DDBJ databases">
        <authorList>
            <person name="Varghese N."/>
            <person name="Submissions S."/>
        </authorList>
    </citation>
    <scope>NUCLEOTIDE SEQUENCE [LARGE SCALE GENOMIC DNA]</scope>
    <source>
        <strain evidence="3 4">SM16</strain>
    </source>
</reference>
<evidence type="ECO:0000313" key="3">
    <source>
        <dbReference type="EMBL" id="SMP61841.1"/>
    </source>
</evidence>
<keyword evidence="4" id="KW-1185">Reference proteome</keyword>
<evidence type="ECO:0000256" key="1">
    <source>
        <dbReference type="SAM" id="MobiDB-lite"/>
    </source>
</evidence>
<dbReference type="Proteomes" id="UP001157910">
    <property type="component" value="Unassembled WGS sequence"/>
</dbReference>